<evidence type="ECO:0000313" key="3">
    <source>
        <dbReference type="Proteomes" id="UP000017174"/>
    </source>
</evidence>
<keyword evidence="1" id="KW-1133">Transmembrane helix</keyword>
<sequence length="67" mass="8015">MHYYSLYSLIGILCIYDGVLYLYLPQADEKLKHVVPFKTLIHEPTRHPHRLWLYVKFLSMEANKPIP</sequence>
<dbReference type="HOGENOM" id="CLU_2809782_0_0_11"/>
<comment type="caution">
    <text evidence="2">The sequence shown here is derived from an EMBL/GenBank/DDBJ whole genome shotgun (WGS) entry which is preliminary data.</text>
</comment>
<dbReference type="EMBL" id="AXZG01000064">
    <property type="protein sequence ID" value="ERT64213.1"/>
    <property type="molecule type" value="Genomic_DNA"/>
</dbReference>
<feature type="transmembrane region" description="Helical" evidence="1">
    <location>
        <begin position="6"/>
        <end position="24"/>
    </location>
</feature>
<evidence type="ECO:0000313" key="2">
    <source>
        <dbReference type="EMBL" id="ERT64213.1"/>
    </source>
</evidence>
<name>U7V0I2_9MICC</name>
<protein>
    <submittedName>
        <fullName evidence="2">Uncharacterized protein</fullName>
    </submittedName>
</protein>
<organism evidence="2 3">
    <name type="scientific">Rothia aeria F0184</name>
    <dbReference type="NCBI Taxonomy" id="888019"/>
    <lineage>
        <taxon>Bacteria</taxon>
        <taxon>Bacillati</taxon>
        <taxon>Actinomycetota</taxon>
        <taxon>Actinomycetes</taxon>
        <taxon>Micrococcales</taxon>
        <taxon>Micrococcaceae</taxon>
        <taxon>Rothia</taxon>
    </lineage>
</organism>
<proteinExistence type="predicted"/>
<gene>
    <name evidence="2" type="ORF">HMPREF0742_02351</name>
</gene>
<accession>U7V0I2</accession>
<reference evidence="2 3" key="1">
    <citation type="submission" date="2013-08" db="EMBL/GenBank/DDBJ databases">
        <authorList>
            <person name="Weinstock G."/>
            <person name="Sodergren E."/>
            <person name="Wylie T."/>
            <person name="Fulton L."/>
            <person name="Fulton R."/>
            <person name="Fronick C."/>
            <person name="O'Laughlin M."/>
            <person name="Godfrey J."/>
            <person name="Miner T."/>
            <person name="Herter B."/>
            <person name="Appelbaum E."/>
            <person name="Cordes M."/>
            <person name="Lek S."/>
            <person name="Wollam A."/>
            <person name="Pepin K.H."/>
            <person name="Palsikar V.B."/>
            <person name="Mitreva M."/>
            <person name="Wilson R.K."/>
        </authorList>
    </citation>
    <scope>NUCLEOTIDE SEQUENCE [LARGE SCALE GENOMIC DNA]</scope>
    <source>
        <strain evidence="2 3">F0184</strain>
    </source>
</reference>
<dbReference type="Proteomes" id="UP000017174">
    <property type="component" value="Unassembled WGS sequence"/>
</dbReference>
<dbReference type="AlphaFoldDB" id="U7V0I2"/>
<keyword evidence="1" id="KW-0472">Membrane</keyword>
<evidence type="ECO:0000256" key="1">
    <source>
        <dbReference type="SAM" id="Phobius"/>
    </source>
</evidence>
<keyword evidence="1" id="KW-0812">Transmembrane</keyword>